<evidence type="ECO:0008006" key="5">
    <source>
        <dbReference type="Google" id="ProtNLM"/>
    </source>
</evidence>
<dbReference type="GeneID" id="34577783"/>
<feature type="region of interest" description="Disordered" evidence="1">
    <location>
        <begin position="369"/>
        <end position="605"/>
    </location>
</feature>
<proteinExistence type="predicted"/>
<protein>
    <recommendedName>
        <fullName evidence="5">Fungal N-terminal domain-containing protein</fullName>
    </recommendedName>
</protein>
<name>A0A1F5LF76_PENAI</name>
<dbReference type="Proteomes" id="UP000177622">
    <property type="component" value="Unassembled WGS sequence"/>
</dbReference>
<evidence type="ECO:0000313" key="3">
    <source>
        <dbReference type="EMBL" id="OGE51716.1"/>
    </source>
</evidence>
<feature type="compositionally biased region" description="Basic and acidic residues" evidence="1">
    <location>
        <begin position="573"/>
        <end position="599"/>
    </location>
</feature>
<feature type="signal peptide" evidence="2">
    <location>
        <begin position="1"/>
        <end position="33"/>
    </location>
</feature>
<feature type="compositionally biased region" description="Polar residues" evidence="1">
    <location>
        <begin position="522"/>
        <end position="532"/>
    </location>
</feature>
<dbReference type="RefSeq" id="XP_022487160.1">
    <property type="nucleotide sequence ID" value="XM_022633049.1"/>
</dbReference>
<organism evidence="3 4">
    <name type="scientific">Penicillium arizonense</name>
    <dbReference type="NCBI Taxonomy" id="1835702"/>
    <lineage>
        <taxon>Eukaryota</taxon>
        <taxon>Fungi</taxon>
        <taxon>Dikarya</taxon>
        <taxon>Ascomycota</taxon>
        <taxon>Pezizomycotina</taxon>
        <taxon>Eurotiomycetes</taxon>
        <taxon>Eurotiomycetidae</taxon>
        <taxon>Eurotiales</taxon>
        <taxon>Aspergillaceae</taxon>
        <taxon>Penicillium</taxon>
    </lineage>
</organism>
<dbReference type="STRING" id="1835702.A0A1F5LF76"/>
<dbReference type="EMBL" id="LXJU01000012">
    <property type="protein sequence ID" value="OGE51716.1"/>
    <property type="molecule type" value="Genomic_DNA"/>
</dbReference>
<evidence type="ECO:0000313" key="4">
    <source>
        <dbReference type="Proteomes" id="UP000177622"/>
    </source>
</evidence>
<feature type="compositionally biased region" description="Polar residues" evidence="1">
    <location>
        <begin position="458"/>
        <end position="513"/>
    </location>
</feature>
<feature type="region of interest" description="Disordered" evidence="1">
    <location>
        <begin position="298"/>
        <end position="320"/>
    </location>
</feature>
<comment type="caution">
    <text evidence="3">The sequence shown here is derived from an EMBL/GenBank/DDBJ whole genome shotgun (WGS) entry which is preliminary data.</text>
</comment>
<keyword evidence="2" id="KW-0732">Signal</keyword>
<feature type="chain" id="PRO_5009519528" description="Fungal N-terminal domain-containing protein" evidence="2">
    <location>
        <begin position="34"/>
        <end position="624"/>
    </location>
</feature>
<evidence type="ECO:0000256" key="2">
    <source>
        <dbReference type="SAM" id="SignalP"/>
    </source>
</evidence>
<dbReference type="OrthoDB" id="5431013at2759"/>
<gene>
    <name evidence="3" type="ORF">PENARI_c012G10970</name>
</gene>
<feature type="compositionally biased region" description="Basic residues" evidence="1">
    <location>
        <begin position="557"/>
        <end position="570"/>
    </location>
</feature>
<dbReference type="AlphaFoldDB" id="A0A1F5LF76"/>
<feature type="compositionally biased region" description="Acidic residues" evidence="1">
    <location>
        <begin position="309"/>
        <end position="320"/>
    </location>
</feature>
<feature type="compositionally biased region" description="Pro residues" evidence="1">
    <location>
        <begin position="434"/>
        <end position="455"/>
    </location>
</feature>
<feature type="compositionally biased region" description="Polar residues" evidence="1">
    <location>
        <begin position="394"/>
        <end position="427"/>
    </location>
</feature>
<accession>A0A1F5LF76</accession>
<feature type="compositionally biased region" description="Basic and acidic residues" evidence="1">
    <location>
        <begin position="370"/>
        <end position="379"/>
    </location>
</feature>
<sequence length="624" mass="69356">MTQSSQASIVKIAGAGLRLSLLLNAAACQLAQSKLEIHSIAKGISLFALTLKDAGQTIESTDFHRTPEATEKAWEIAGQGQMIFIEIEHMLDMLKSTDRDDDLRRIPLQERLKWCFQKQHVTYLLAQLDSLKLSLIVLLQILQLGSIIKSNVDNGIDAESLPSAADDTIAQEKADSQNMIIVRYWSLKRLDRLWDLVEQEARDAANSQTNQRIHSNYLSSTASASKPPVAATRASDPIRMPVVTFGESDVGLSNMERSPKDMVQLSESAMNRLLSIWVPFIDLSKLQNAGKLIDASGKHAQPRVYVSSDTDDDDAGSDFEGLDVRGYYIEGPTVDWRDPHSQEARQQAAELRRKYSTYQARVEIEPESEDIIKRGDSRNNSRIIIDSSDEGEQRSTLSPSHSKQVPSRVHASSLSSRYPPSWTNTENRPYPSGSFPPPVHALPRPPPHFSGPPSPHSQTKPPQAYPQSTPQQPYNHTNSQPYTPTPRSIPVNKQTGPSTATPYPSSRGHSPNQVHLGPPWGQPQTPYNNNPQRRPHPSVYPLSTSTPEMGFQPPSPHSRHRSPTRSRHYSSRSSRDSHDSHDSREPREEAKERRKDLTKKATRGLAGIGAIAGFLDALEAFSLT</sequence>
<reference evidence="3 4" key="1">
    <citation type="journal article" date="2016" name="Sci. Rep.">
        <title>Penicillium arizonense, a new, genome sequenced fungal species, reveals a high chemical diversity in secreted metabolites.</title>
        <authorList>
            <person name="Grijseels S."/>
            <person name="Nielsen J.C."/>
            <person name="Randelovic M."/>
            <person name="Nielsen J."/>
            <person name="Nielsen K.F."/>
            <person name="Workman M."/>
            <person name="Frisvad J.C."/>
        </authorList>
    </citation>
    <scope>NUCLEOTIDE SEQUENCE [LARGE SCALE GENOMIC DNA]</scope>
    <source>
        <strain evidence="3 4">CBS 141311</strain>
    </source>
</reference>
<evidence type="ECO:0000256" key="1">
    <source>
        <dbReference type="SAM" id="MobiDB-lite"/>
    </source>
</evidence>
<keyword evidence="4" id="KW-1185">Reference proteome</keyword>